<evidence type="ECO:0000256" key="7">
    <source>
        <dbReference type="PROSITE-ProRule" id="PRU00277"/>
    </source>
</evidence>
<accession>A0AAD8XZP8</accession>
<reference evidence="10" key="1">
    <citation type="submission" date="2023-06" db="EMBL/GenBank/DDBJ databases">
        <title>Survivors Of The Sea: Transcriptome response of Skeletonema marinoi to long-term dormancy.</title>
        <authorList>
            <person name="Pinder M.I.M."/>
            <person name="Kourtchenko O."/>
            <person name="Robertson E.K."/>
            <person name="Larsson T."/>
            <person name="Maumus F."/>
            <person name="Osuna-Cruz C.M."/>
            <person name="Vancaester E."/>
            <person name="Stenow R."/>
            <person name="Vandepoele K."/>
            <person name="Ploug H."/>
            <person name="Bruchert V."/>
            <person name="Godhe A."/>
            <person name="Topel M."/>
        </authorList>
    </citation>
    <scope>NUCLEOTIDE SEQUENCE</scope>
    <source>
        <strain evidence="10">R05AC</strain>
    </source>
</reference>
<evidence type="ECO:0000256" key="1">
    <source>
        <dbReference type="ARBA" id="ARBA00000971"/>
    </source>
</evidence>
<gene>
    <name evidence="10" type="ORF">QTG54_012616</name>
</gene>
<dbReference type="Proteomes" id="UP001224775">
    <property type="component" value="Unassembled WGS sequence"/>
</dbReference>
<feature type="signal peptide" evidence="8">
    <location>
        <begin position="1"/>
        <end position="23"/>
    </location>
</feature>
<evidence type="ECO:0000256" key="8">
    <source>
        <dbReference type="SAM" id="SignalP"/>
    </source>
</evidence>
<dbReference type="InterPro" id="IPR046357">
    <property type="entry name" value="PPIase_dom_sf"/>
</dbReference>
<keyword evidence="5 7" id="KW-0697">Rotamase</keyword>
<dbReference type="FunFam" id="3.10.50.40:FF:000045">
    <property type="entry name" value="Peptidyl-prolyl cis-trans isomerase"/>
    <property type="match status" value="1"/>
</dbReference>
<keyword evidence="6 7" id="KW-0413">Isomerase</keyword>
<protein>
    <recommendedName>
        <fullName evidence="3 7">peptidylprolyl isomerase</fullName>
        <ecNumber evidence="3 7">5.2.1.8</ecNumber>
    </recommendedName>
</protein>
<comment type="caution">
    <text evidence="10">The sequence shown here is derived from an EMBL/GenBank/DDBJ whole genome shotgun (WGS) entry which is preliminary data.</text>
</comment>
<sequence length="235" mass="25965">MTMMNRLLALLCALFIFIGVAAATDEAGTEYLEAKSKEPGVITLPSGLRYKVIKKGDGKSHPTVDSPCLCHYAGTLTDGTEFDSSYSRGSPTTFAPNQVIKGWTEAMQLMVEGDKYELYIPSELAYGERGSPPKIPPNSALVFTIEMIEIQGGKTLALRCNPNTLEGCDDKMKTYVTKAKTKFGDRDELEEEIARLVKISSNGGLKEDLKDWMQTRLFILQQMAMWSDAQDGDEL</sequence>
<dbReference type="Gene3D" id="3.10.50.40">
    <property type="match status" value="1"/>
</dbReference>
<keyword evidence="11" id="KW-1185">Reference proteome</keyword>
<dbReference type="SUPFAM" id="SSF54534">
    <property type="entry name" value="FKBP-like"/>
    <property type="match status" value="1"/>
</dbReference>
<proteinExistence type="inferred from homology"/>
<dbReference type="AlphaFoldDB" id="A0AAD8XZP8"/>
<dbReference type="Pfam" id="PF00254">
    <property type="entry name" value="FKBP_C"/>
    <property type="match status" value="1"/>
</dbReference>
<evidence type="ECO:0000256" key="4">
    <source>
        <dbReference type="ARBA" id="ARBA00022729"/>
    </source>
</evidence>
<dbReference type="Pfam" id="PF01346">
    <property type="entry name" value="FKBP_N"/>
    <property type="match status" value="1"/>
</dbReference>
<feature type="domain" description="PPIase FKBP-type" evidence="9">
    <location>
        <begin position="65"/>
        <end position="151"/>
    </location>
</feature>
<evidence type="ECO:0000259" key="9">
    <source>
        <dbReference type="PROSITE" id="PS50059"/>
    </source>
</evidence>
<dbReference type="PROSITE" id="PS50059">
    <property type="entry name" value="FKBP_PPIASE"/>
    <property type="match status" value="1"/>
</dbReference>
<name>A0AAD8XZP8_9STRA</name>
<comment type="catalytic activity">
    <reaction evidence="1 7">
        <text>[protein]-peptidylproline (omega=180) = [protein]-peptidylproline (omega=0)</text>
        <dbReference type="Rhea" id="RHEA:16237"/>
        <dbReference type="Rhea" id="RHEA-COMP:10747"/>
        <dbReference type="Rhea" id="RHEA-COMP:10748"/>
        <dbReference type="ChEBI" id="CHEBI:83833"/>
        <dbReference type="ChEBI" id="CHEBI:83834"/>
        <dbReference type="EC" id="5.2.1.8"/>
    </reaction>
</comment>
<evidence type="ECO:0000256" key="5">
    <source>
        <dbReference type="ARBA" id="ARBA00023110"/>
    </source>
</evidence>
<dbReference type="GO" id="GO:0006457">
    <property type="term" value="P:protein folding"/>
    <property type="evidence" value="ECO:0007669"/>
    <property type="project" value="InterPro"/>
</dbReference>
<dbReference type="InterPro" id="IPR001179">
    <property type="entry name" value="PPIase_FKBP_dom"/>
</dbReference>
<evidence type="ECO:0000313" key="11">
    <source>
        <dbReference type="Proteomes" id="UP001224775"/>
    </source>
</evidence>
<comment type="similarity">
    <text evidence="2">Belongs to the FKBP-type PPIase family.</text>
</comment>
<dbReference type="PANTHER" id="PTHR43811">
    <property type="entry name" value="FKBP-TYPE PEPTIDYL-PROLYL CIS-TRANS ISOMERASE FKPA"/>
    <property type="match status" value="1"/>
</dbReference>
<feature type="chain" id="PRO_5042255187" description="peptidylprolyl isomerase" evidence="8">
    <location>
        <begin position="24"/>
        <end position="235"/>
    </location>
</feature>
<evidence type="ECO:0000256" key="6">
    <source>
        <dbReference type="ARBA" id="ARBA00023235"/>
    </source>
</evidence>
<dbReference type="EMBL" id="JATAAI010000028">
    <property type="protein sequence ID" value="KAK1736594.1"/>
    <property type="molecule type" value="Genomic_DNA"/>
</dbReference>
<evidence type="ECO:0000256" key="3">
    <source>
        <dbReference type="ARBA" id="ARBA00013194"/>
    </source>
</evidence>
<organism evidence="10 11">
    <name type="scientific">Skeletonema marinoi</name>
    <dbReference type="NCBI Taxonomy" id="267567"/>
    <lineage>
        <taxon>Eukaryota</taxon>
        <taxon>Sar</taxon>
        <taxon>Stramenopiles</taxon>
        <taxon>Ochrophyta</taxon>
        <taxon>Bacillariophyta</taxon>
        <taxon>Coscinodiscophyceae</taxon>
        <taxon>Thalassiosirophycidae</taxon>
        <taxon>Thalassiosirales</taxon>
        <taxon>Skeletonemataceae</taxon>
        <taxon>Skeletonema</taxon>
        <taxon>Skeletonema marinoi-dohrnii complex</taxon>
    </lineage>
</organism>
<evidence type="ECO:0000256" key="2">
    <source>
        <dbReference type="ARBA" id="ARBA00006577"/>
    </source>
</evidence>
<dbReference type="EC" id="5.2.1.8" evidence="3 7"/>
<dbReference type="GO" id="GO:0003755">
    <property type="term" value="F:peptidyl-prolyl cis-trans isomerase activity"/>
    <property type="evidence" value="ECO:0007669"/>
    <property type="project" value="UniProtKB-KW"/>
</dbReference>
<evidence type="ECO:0000313" key="10">
    <source>
        <dbReference type="EMBL" id="KAK1736594.1"/>
    </source>
</evidence>
<dbReference type="PANTHER" id="PTHR43811:SF19">
    <property type="entry name" value="39 KDA FK506-BINDING NUCLEAR PROTEIN"/>
    <property type="match status" value="1"/>
</dbReference>
<dbReference type="InterPro" id="IPR000774">
    <property type="entry name" value="PPIase_FKBP_N"/>
</dbReference>
<keyword evidence="4 8" id="KW-0732">Signal</keyword>